<dbReference type="FunFam" id="3.30.70.270:FF:000001">
    <property type="entry name" value="Diguanylate cyclase domain protein"/>
    <property type="match status" value="1"/>
</dbReference>
<comment type="catalytic activity">
    <reaction evidence="3">
        <text>2 GTP = 3',3'-c-di-GMP + 2 diphosphate</text>
        <dbReference type="Rhea" id="RHEA:24898"/>
        <dbReference type="ChEBI" id="CHEBI:33019"/>
        <dbReference type="ChEBI" id="CHEBI:37565"/>
        <dbReference type="ChEBI" id="CHEBI:58805"/>
        <dbReference type="EC" id="2.7.7.65"/>
    </reaction>
</comment>
<dbReference type="NCBIfam" id="TIGR00254">
    <property type="entry name" value="GGDEF"/>
    <property type="match status" value="1"/>
</dbReference>
<dbReference type="OrthoDB" id="9803824at2"/>
<comment type="cofactor">
    <cofactor evidence="1">
        <name>Mg(2+)</name>
        <dbReference type="ChEBI" id="CHEBI:18420"/>
    </cofactor>
</comment>
<dbReference type="GO" id="GO:0043709">
    <property type="term" value="P:cell adhesion involved in single-species biofilm formation"/>
    <property type="evidence" value="ECO:0007669"/>
    <property type="project" value="TreeGrafter"/>
</dbReference>
<dbReference type="PROSITE" id="PS51833">
    <property type="entry name" value="HDOD"/>
    <property type="match status" value="1"/>
</dbReference>
<evidence type="ECO:0000256" key="3">
    <source>
        <dbReference type="ARBA" id="ARBA00034247"/>
    </source>
</evidence>
<dbReference type="Pfam" id="PF08668">
    <property type="entry name" value="HDOD"/>
    <property type="match status" value="1"/>
</dbReference>
<dbReference type="PANTHER" id="PTHR45138:SF9">
    <property type="entry name" value="DIGUANYLATE CYCLASE DGCM-RELATED"/>
    <property type="match status" value="1"/>
</dbReference>
<dbReference type="GO" id="GO:1902201">
    <property type="term" value="P:negative regulation of bacterial-type flagellum-dependent cell motility"/>
    <property type="evidence" value="ECO:0007669"/>
    <property type="project" value="TreeGrafter"/>
</dbReference>
<dbReference type="Pfam" id="PF00990">
    <property type="entry name" value="GGDEF"/>
    <property type="match status" value="1"/>
</dbReference>
<dbReference type="SUPFAM" id="SSF109604">
    <property type="entry name" value="HD-domain/PDEase-like"/>
    <property type="match status" value="1"/>
</dbReference>
<dbReference type="InterPro" id="IPR013976">
    <property type="entry name" value="HDOD"/>
</dbReference>
<dbReference type="GO" id="GO:0052621">
    <property type="term" value="F:diguanylate cyclase activity"/>
    <property type="evidence" value="ECO:0007669"/>
    <property type="project" value="UniProtKB-EC"/>
</dbReference>
<dbReference type="HOGENOM" id="CLU_019124_1_0_6"/>
<dbReference type="InterPro" id="IPR043128">
    <property type="entry name" value="Rev_trsase/Diguanyl_cyclase"/>
</dbReference>
<evidence type="ECO:0000313" key="7">
    <source>
        <dbReference type="Proteomes" id="UP000003374"/>
    </source>
</evidence>
<dbReference type="Gene3D" id="1.10.3210.10">
    <property type="entry name" value="Hypothetical protein af1432"/>
    <property type="match status" value="1"/>
</dbReference>
<keyword evidence="7" id="KW-1185">Reference proteome</keyword>
<accession>A4BRN6</accession>
<proteinExistence type="predicted"/>
<dbReference type="EC" id="2.7.7.65" evidence="2"/>
<feature type="domain" description="GGDEF" evidence="4">
    <location>
        <begin position="368"/>
        <end position="504"/>
    </location>
</feature>
<dbReference type="SMART" id="SM00267">
    <property type="entry name" value="GGDEF"/>
    <property type="match status" value="1"/>
</dbReference>
<dbReference type="AlphaFoldDB" id="A4BRN6"/>
<sequence length="504" mass="56045">MEAELMKPEIEELLRFCPRLPTLSGVALRIVKMAREPEIDIDQLAALISKDPALTVKIIRAANSPLLGRAQRTRNLQQAVMLLGLNSTITLSLSFSLTNSLKRNESQRQGLEHFWRRCLLSALACRELGRQCKAGALEELFLAGLLHEIGVLVLASVFPERYPALLDASSNHEGLIAQEREHLATDHGEAGAWIMREWGLPDYIPLATAAIHNPQAMDTPESLHAFIACVGLSGYIADIYLETDTESATASAASANECGPALDRAVLSTVLLQVANSLPEIEELFEMSFMSCEQVNGITDEARELLVMRYLQLLQHASEADRKASELERTAVQLQEMARRDPLTGAYNRRYFDEMLSQRFEAATRHQQPLSLGFLDLDHFKMVNDRYGHQAGDVVLAGVAKAISSRLRGDDFLARYGGEEFVLLLPNTNLELAQRILERIRAHIETEEHTVAPEHMIRITLSAGAAAHMDGSRISNKLDDLIRAADRALYLAKRQGRNRVEVAE</sequence>
<evidence type="ECO:0000259" key="5">
    <source>
        <dbReference type="PROSITE" id="PS51833"/>
    </source>
</evidence>
<dbReference type="SUPFAM" id="SSF55073">
    <property type="entry name" value="Nucleotide cyclase"/>
    <property type="match status" value="1"/>
</dbReference>
<protein>
    <recommendedName>
        <fullName evidence="2">diguanylate cyclase</fullName>
        <ecNumber evidence="2">2.7.7.65</ecNumber>
    </recommendedName>
</protein>
<evidence type="ECO:0000256" key="1">
    <source>
        <dbReference type="ARBA" id="ARBA00001946"/>
    </source>
</evidence>
<comment type="caution">
    <text evidence="6">The sequence shown here is derived from an EMBL/GenBank/DDBJ whole genome shotgun (WGS) entry which is preliminary data.</text>
</comment>
<dbReference type="InterPro" id="IPR029787">
    <property type="entry name" value="Nucleotide_cyclase"/>
</dbReference>
<dbReference type="CDD" id="cd01949">
    <property type="entry name" value="GGDEF"/>
    <property type="match status" value="1"/>
</dbReference>
<dbReference type="eggNOG" id="COG1639">
    <property type="taxonomic scope" value="Bacteria"/>
</dbReference>
<dbReference type="Gene3D" id="3.30.70.270">
    <property type="match status" value="1"/>
</dbReference>
<dbReference type="PANTHER" id="PTHR45138">
    <property type="entry name" value="REGULATORY COMPONENTS OF SENSORY TRANSDUCTION SYSTEM"/>
    <property type="match status" value="1"/>
</dbReference>
<evidence type="ECO:0000256" key="2">
    <source>
        <dbReference type="ARBA" id="ARBA00012528"/>
    </source>
</evidence>
<name>A4BRN6_9GAMM</name>
<reference evidence="6 7" key="1">
    <citation type="submission" date="2006-02" db="EMBL/GenBank/DDBJ databases">
        <authorList>
            <person name="Waterbury J."/>
            <person name="Ferriera S."/>
            <person name="Johnson J."/>
            <person name="Kravitz S."/>
            <person name="Halpern A."/>
            <person name="Remington K."/>
            <person name="Beeson K."/>
            <person name="Tran B."/>
            <person name="Rogers Y.-H."/>
            <person name="Friedman R."/>
            <person name="Venter J.C."/>
        </authorList>
    </citation>
    <scope>NUCLEOTIDE SEQUENCE [LARGE SCALE GENOMIC DNA]</scope>
    <source>
        <strain evidence="6 7">Nb-231</strain>
    </source>
</reference>
<dbReference type="PROSITE" id="PS50887">
    <property type="entry name" value="GGDEF"/>
    <property type="match status" value="1"/>
</dbReference>
<feature type="domain" description="HDOD" evidence="5">
    <location>
        <begin position="20"/>
        <end position="214"/>
    </location>
</feature>
<dbReference type="InterPro" id="IPR000160">
    <property type="entry name" value="GGDEF_dom"/>
</dbReference>
<evidence type="ECO:0000313" key="6">
    <source>
        <dbReference type="EMBL" id="EAR21607.1"/>
    </source>
</evidence>
<organism evidence="6 7">
    <name type="scientific">Nitrococcus mobilis Nb-231</name>
    <dbReference type="NCBI Taxonomy" id="314278"/>
    <lineage>
        <taxon>Bacteria</taxon>
        <taxon>Pseudomonadati</taxon>
        <taxon>Pseudomonadota</taxon>
        <taxon>Gammaproteobacteria</taxon>
        <taxon>Chromatiales</taxon>
        <taxon>Ectothiorhodospiraceae</taxon>
        <taxon>Nitrococcus</taxon>
    </lineage>
</organism>
<dbReference type="Proteomes" id="UP000003374">
    <property type="component" value="Unassembled WGS sequence"/>
</dbReference>
<dbReference type="EMBL" id="AAOF01000007">
    <property type="protein sequence ID" value="EAR21607.1"/>
    <property type="molecule type" value="Genomic_DNA"/>
</dbReference>
<dbReference type="eggNOG" id="COG3706">
    <property type="taxonomic scope" value="Bacteria"/>
</dbReference>
<evidence type="ECO:0000259" key="4">
    <source>
        <dbReference type="PROSITE" id="PS50887"/>
    </source>
</evidence>
<dbReference type="GO" id="GO:0005886">
    <property type="term" value="C:plasma membrane"/>
    <property type="evidence" value="ECO:0007669"/>
    <property type="project" value="TreeGrafter"/>
</dbReference>
<gene>
    <name evidence="6" type="ORF">NB231_02533</name>
</gene>
<dbReference type="STRING" id="314278.NB231_02533"/>
<dbReference type="InterPro" id="IPR050469">
    <property type="entry name" value="Diguanylate_Cyclase"/>
</dbReference>